<reference evidence="1" key="1">
    <citation type="submission" date="2018-02" db="EMBL/GenBank/DDBJ databases">
        <title>Rhizophora mucronata_Transcriptome.</title>
        <authorList>
            <person name="Meera S.P."/>
            <person name="Sreeshan A."/>
            <person name="Augustine A."/>
        </authorList>
    </citation>
    <scope>NUCLEOTIDE SEQUENCE</scope>
    <source>
        <tissue evidence="1">Leaf</tissue>
    </source>
</reference>
<accession>A0A2P2PB03</accession>
<evidence type="ECO:0000313" key="1">
    <source>
        <dbReference type="EMBL" id="MBX51801.1"/>
    </source>
</evidence>
<proteinExistence type="predicted"/>
<dbReference type="AlphaFoldDB" id="A0A2P2PB03"/>
<organism evidence="1">
    <name type="scientific">Rhizophora mucronata</name>
    <name type="common">Asiatic mangrove</name>
    <dbReference type="NCBI Taxonomy" id="61149"/>
    <lineage>
        <taxon>Eukaryota</taxon>
        <taxon>Viridiplantae</taxon>
        <taxon>Streptophyta</taxon>
        <taxon>Embryophyta</taxon>
        <taxon>Tracheophyta</taxon>
        <taxon>Spermatophyta</taxon>
        <taxon>Magnoliopsida</taxon>
        <taxon>eudicotyledons</taxon>
        <taxon>Gunneridae</taxon>
        <taxon>Pentapetalae</taxon>
        <taxon>rosids</taxon>
        <taxon>fabids</taxon>
        <taxon>Malpighiales</taxon>
        <taxon>Rhizophoraceae</taxon>
        <taxon>Rhizophora</taxon>
    </lineage>
</organism>
<protein>
    <submittedName>
        <fullName evidence="1">Uncharacterized protein</fullName>
    </submittedName>
</protein>
<dbReference type="EMBL" id="GGEC01071317">
    <property type="protein sequence ID" value="MBX51801.1"/>
    <property type="molecule type" value="Transcribed_RNA"/>
</dbReference>
<name>A0A2P2PB03_RHIMU</name>
<sequence length="59" mass="6639">MKFNTNFCLRKKIKLRDVVPGSWDKIASCRIGNVHIALVFTTVELTTIEAAKTLSEKMA</sequence>